<dbReference type="AlphaFoldDB" id="A0A6A6SF75"/>
<accession>A0A6A6SF75</accession>
<evidence type="ECO:0000313" key="2">
    <source>
        <dbReference type="EMBL" id="KAF2646496.1"/>
    </source>
</evidence>
<feature type="region of interest" description="Disordered" evidence="1">
    <location>
        <begin position="77"/>
        <end position="109"/>
    </location>
</feature>
<keyword evidence="3" id="KW-1185">Reference proteome</keyword>
<sequence>MKSPLFPLIAPSMATVSSTVVYMQLHKKTSTLFRTRKFPIVTHHRFRNRVFEKCAYCSPKQHSRPVNKHNICTCQKHRDPPTNQSQNPKSRIQTQCKKKSLDANNNNNQDDVYTISTYPPSPQFSNPHHTYSFLPKVSFPTNKPPKTTRNDNLQTCSNATNTLLSPLAGFLFNVSRIKCWPGHSILLAYKTPRDFGLLNVETRSVLGIGEASPHSCILA</sequence>
<evidence type="ECO:0000313" key="3">
    <source>
        <dbReference type="Proteomes" id="UP000799753"/>
    </source>
</evidence>
<gene>
    <name evidence="2" type="ORF">P280DRAFT_12633</name>
</gene>
<dbReference type="EMBL" id="MU006776">
    <property type="protein sequence ID" value="KAF2646496.1"/>
    <property type="molecule type" value="Genomic_DNA"/>
</dbReference>
<proteinExistence type="predicted"/>
<name>A0A6A6SF75_9PLEO</name>
<reference evidence="2" key="1">
    <citation type="journal article" date="2020" name="Stud. Mycol.">
        <title>101 Dothideomycetes genomes: a test case for predicting lifestyles and emergence of pathogens.</title>
        <authorList>
            <person name="Haridas S."/>
            <person name="Albert R."/>
            <person name="Binder M."/>
            <person name="Bloem J."/>
            <person name="Labutti K."/>
            <person name="Salamov A."/>
            <person name="Andreopoulos B."/>
            <person name="Baker S."/>
            <person name="Barry K."/>
            <person name="Bills G."/>
            <person name="Bluhm B."/>
            <person name="Cannon C."/>
            <person name="Castanera R."/>
            <person name="Culley D."/>
            <person name="Daum C."/>
            <person name="Ezra D."/>
            <person name="Gonzalez J."/>
            <person name="Henrissat B."/>
            <person name="Kuo A."/>
            <person name="Liang C."/>
            <person name="Lipzen A."/>
            <person name="Lutzoni F."/>
            <person name="Magnuson J."/>
            <person name="Mondo S."/>
            <person name="Nolan M."/>
            <person name="Ohm R."/>
            <person name="Pangilinan J."/>
            <person name="Park H.-J."/>
            <person name="Ramirez L."/>
            <person name="Alfaro M."/>
            <person name="Sun H."/>
            <person name="Tritt A."/>
            <person name="Yoshinaga Y."/>
            <person name="Zwiers L.-H."/>
            <person name="Turgeon B."/>
            <person name="Goodwin S."/>
            <person name="Spatafora J."/>
            <person name="Crous P."/>
            <person name="Grigoriev I."/>
        </authorList>
    </citation>
    <scope>NUCLEOTIDE SEQUENCE</scope>
    <source>
        <strain evidence="2">CBS 473.64</strain>
    </source>
</reference>
<organism evidence="2 3">
    <name type="scientific">Massarina eburnea CBS 473.64</name>
    <dbReference type="NCBI Taxonomy" id="1395130"/>
    <lineage>
        <taxon>Eukaryota</taxon>
        <taxon>Fungi</taxon>
        <taxon>Dikarya</taxon>
        <taxon>Ascomycota</taxon>
        <taxon>Pezizomycotina</taxon>
        <taxon>Dothideomycetes</taxon>
        <taxon>Pleosporomycetidae</taxon>
        <taxon>Pleosporales</taxon>
        <taxon>Massarineae</taxon>
        <taxon>Massarinaceae</taxon>
        <taxon>Massarina</taxon>
    </lineage>
</organism>
<feature type="compositionally biased region" description="Polar residues" evidence="1">
    <location>
        <begin position="81"/>
        <end position="95"/>
    </location>
</feature>
<evidence type="ECO:0000256" key="1">
    <source>
        <dbReference type="SAM" id="MobiDB-lite"/>
    </source>
</evidence>
<protein>
    <submittedName>
        <fullName evidence="2">Uncharacterized protein</fullName>
    </submittedName>
</protein>
<dbReference type="Proteomes" id="UP000799753">
    <property type="component" value="Unassembled WGS sequence"/>
</dbReference>